<dbReference type="EMBL" id="JGYP01000001">
    <property type="protein sequence ID" value="KFI46590.1"/>
    <property type="molecule type" value="Genomic_DNA"/>
</dbReference>
<dbReference type="Proteomes" id="UP000029096">
    <property type="component" value="Unassembled WGS sequence"/>
</dbReference>
<evidence type="ECO:0000256" key="1">
    <source>
        <dbReference type="ARBA" id="ARBA00022679"/>
    </source>
</evidence>
<feature type="domain" description="N-acetyltransferase" evidence="3">
    <location>
        <begin position="34"/>
        <end position="187"/>
    </location>
</feature>
<dbReference type="PROSITE" id="PS51186">
    <property type="entry name" value="GNAT"/>
    <property type="match status" value="1"/>
</dbReference>
<dbReference type="STRING" id="1437606.BBOH_0059"/>
<dbReference type="SUPFAM" id="SSF55729">
    <property type="entry name" value="Acyl-CoA N-acyltransferases (Nat)"/>
    <property type="match status" value="1"/>
</dbReference>
<evidence type="ECO:0000256" key="2">
    <source>
        <dbReference type="ARBA" id="ARBA00023315"/>
    </source>
</evidence>
<evidence type="ECO:0000313" key="4">
    <source>
        <dbReference type="EMBL" id="KFI46590.1"/>
    </source>
</evidence>
<gene>
    <name evidence="4" type="ORF">BBOH_0059</name>
</gene>
<dbReference type="InterPro" id="IPR016181">
    <property type="entry name" value="Acyl_CoA_acyltransferase"/>
</dbReference>
<dbReference type="PANTHER" id="PTHR43420:SF12">
    <property type="entry name" value="N-ACETYLTRANSFERASE DOMAIN-CONTAINING PROTEIN"/>
    <property type="match status" value="1"/>
</dbReference>
<dbReference type="Gene3D" id="3.40.630.30">
    <property type="match status" value="1"/>
</dbReference>
<evidence type="ECO:0000313" key="5">
    <source>
        <dbReference type="Proteomes" id="UP000029096"/>
    </source>
</evidence>
<dbReference type="PANTHER" id="PTHR43420">
    <property type="entry name" value="ACETYLTRANSFERASE"/>
    <property type="match status" value="1"/>
</dbReference>
<dbReference type="Pfam" id="PF00583">
    <property type="entry name" value="Acetyltransf_1"/>
    <property type="match status" value="1"/>
</dbReference>
<name>A0A086ZJ90_9BIFI</name>
<sequence>MIVAMCQLDEGWAIEQVSVLESRLDDRTGWTKTQVQRELTAPDRTYIADIRNSSDGSDIGSQAEFQGTGHFAADDDTKTWLANGWTSERPTAVMRGYAGYWHDGLSGEMTSVNVDPRHRRVGVGAGLVKWIIEDAKRHHIQRLTLEVRPDNIPAKALYDGFGFRHTTRLKNYYGQGVDADEMALDLEPRTVGFVGVLGDNDHRREGTKHE</sequence>
<organism evidence="4 5">
    <name type="scientific">Bifidobacterium bohemicum DSM 22767</name>
    <dbReference type="NCBI Taxonomy" id="1437606"/>
    <lineage>
        <taxon>Bacteria</taxon>
        <taxon>Bacillati</taxon>
        <taxon>Actinomycetota</taxon>
        <taxon>Actinomycetes</taxon>
        <taxon>Bifidobacteriales</taxon>
        <taxon>Bifidobacteriaceae</taxon>
        <taxon>Bifidobacterium</taxon>
    </lineage>
</organism>
<dbReference type="eggNOG" id="COG0456">
    <property type="taxonomic scope" value="Bacteria"/>
</dbReference>
<reference evidence="4 5" key="1">
    <citation type="submission" date="2014-03" db="EMBL/GenBank/DDBJ databases">
        <title>Genomics of Bifidobacteria.</title>
        <authorList>
            <person name="Ventura M."/>
            <person name="Milani C."/>
            <person name="Lugli G.A."/>
        </authorList>
    </citation>
    <scope>NUCLEOTIDE SEQUENCE [LARGE SCALE GENOMIC DNA]</scope>
    <source>
        <strain evidence="4 5">DSM 22767</strain>
    </source>
</reference>
<keyword evidence="5" id="KW-1185">Reference proteome</keyword>
<accession>A0A086ZJ90</accession>
<dbReference type="InterPro" id="IPR050680">
    <property type="entry name" value="YpeA/RimI_acetyltransf"/>
</dbReference>
<protein>
    <submittedName>
        <fullName evidence="4">Ribosomal-protein-alanine acetyltransferase</fullName>
    </submittedName>
</protein>
<dbReference type="InterPro" id="IPR000182">
    <property type="entry name" value="GNAT_dom"/>
</dbReference>
<dbReference type="CDD" id="cd04301">
    <property type="entry name" value="NAT_SF"/>
    <property type="match status" value="1"/>
</dbReference>
<evidence type="ECO:0000259" key="3">
    <source>
        <dbReference type="PROSITE" id="PS51186"/>
    </source>
</evidence>
<proteinExistence type="predicted"/>
<keyword evidence="1 4" id="KW-0808">Transferase</keyword>
<dbReference type="GO" id="GO:0016747">
    <property type="term" value="F:acyltransferase activity, transferring groups other than amino-acyl groups"/>
    <property type="evidence" value="ECO:0007669"/>
    <property type="project" value="InterPro"/>
</dbReference>
<comment type="caution">
    <text evidence="4">The sequence shown here is derived from an EMBL/GenBank/DDBJ whole genome shotgun (WGS) entry which is preliminary data.</text>
</comment>
<dbReference type="AlphaFoldDB" id="A0A086ZJ90"/>
<keyword evidence="2" id="KW-0012">Acyltransferase</keyword>